<keyword evidence="6" id="KW-0732">Signal</keyword>
<dbReference type="PANTHER" id="PTHR48062:SF52">
    <property type="entry name" value="RECEPTOR-LIKE PROTEIN 8-RELATED"/>
    <property type="match status" value="1"/>
</dbReference>
<evidence type="ECO:0000313" key="12">
    <source>
        <dbReference type="EMBL" id="KAL2538633.1"/>
    </source>
</evidence>
<dbReference type="InterPro" id="IPR032675">
    <property type="entry name" value="LRR_dom_sf"/>
</dbReference>
<dbReference type="FunFam" id="3.80.10.10:FF:000383">
    <property type="entry name" value="Leucine-rich repeat receptor protein kinase EMS1"/>
    <property type="match status" value="1"/>
</dbReference>
<keyword evidence="5" id="KW-0812">Transmembrane</keyword>
<evidence type="ECO:0000256" key="6">
    <source>
        <dbReference type="ARBA" id="ARBA00022729"/>
    </source>
</evidence>
<dbReference type="Pfam" id="PF13855">
    <property type="entry name" value="LRR_8"/>
    <property type="match status" value="2"/>
</dbReference>
<keyword evidence="4" id="KW-0433">Leucine-rich repeat</keyword>
<dbReference type="InterPro" id="IPR051502">
    <property type="entry name" value="RLP_Defense_Trigger"/>
</dbReference>
<dbReference type="PANTHER" id="PTHR48062">
    <property type="entry name" value="RECEPTOR-LIKE PROTEIN 14"/>
    <property type="match status" value="1"/>
</dbReference>
<comment type="similarity">
    <text evidence="2">Belongs to the RLP family.</text>
</comment>
<gene>
    <name evidence="12" type="ORF">Fot_20024</name>
</gene>
<comment type="caution">
    <text evidence="12">The sequence shown here is derived from an EMBL/GenBank/DDBJ whole genome shotgun (WGS) entry which is preliminary data.</text>
</comment>
<evidence type="ECO:0000256" key="7">
    <source>
        <dbReference type="ARBA" id="ARBA00022737"/>
    </source>
</evidence>
<dbReference type="InterPro" id="IPR006311">
    <property type="entry name" value="TAT_signal"/>
</dbReference>
<name>A0ABD1VMU4_9LAMI</name>
<dbReference type="AlphaFoldDB" id="A0ABD1VMU4"/>
<evidence type="ECO:0000256" key="4">
    <source>
        <dbReference type="ARBA" id="ARBA00022614"/>
    </source>
</evidence>
<evidence type="ECO:0000256" key="1">
    <source>
        <dbReference type="ARBA" id="ARBA00004236"/>
    </source>
</evidence>
<keyword evidence="3" id="KW-1003">Cell membrane</keyword>
<keyword evidence="10" id="KW-0325">Glycoprotein</keyword>
<keyword evidence="7" id="KW-0677">Repeat</keyword>
<evidence type="ECO:0000256" key="2">
    <source>
        <dbReference type="ARBA" id="ARBA00009592"/>
    </source>
</evidence>
<evidence type="ECO:0000313" key="13">
    <source>
        <dbReference type="Proteomes" id="UP001604277"/>
    </source>
</evidence>
<dbReference type="FunFam" id="3.80.10.10:FF:000041">
    <property type="entry name" value="LRR receptor-like serine/threonine-protein kinase ERECTA"/>
    <property type="match status" value="1"/>
</dbReference>
<dbReference type="Proteomes" id="UP001604277">
    <property type="component" value="Unassembled WGS sequence"/>
</dbReference>
<dbReference type="SUPFAM" id="SSF52058">
    <property type="entry name" value="L domain-like"/>
    <property type="match status" value="1"/>
</dbReference>
<dbReference type="PROSITE" id="PS51318">
    <property type="entry name" value="TAT"/>
    <property type="match status" value="1"/>
</dbReference>
<dbReference type="Gene3D" id="3.80.10.10">
    <property type="entry name" value="Ribonuclease Inhibitor"/>
    <property type="match status" value="1"/>
</dbReference>
<protein>
    <submittedName>
        <fullName evidence="12">Receptor-like protein kinase</fullName>
    </submittedName>
</protein>
<evidence type="ECO:0000256" key="10">
    <source>
        <dbReference type="ARBA" id="ARBA00023180"/>
    </source>
</evidence>
<evidence type="ECO:0000256" key="8">
    <source>
        <dbReference type="ARBA" id="ARBA00022989"/>
    </source>
</evidence>
<dbReference type="EMBL" id="JBFOLJ010000005">
    <property type="protein sequence ID" value="KAL2538633.1"/>
    <property type="molecule type" value="Genomic_DNA"/>
</dbReference>
<accession>A0ABD1VMU4</accession>
<dbReference type="GO" id="GO:0012505">
    <property type="term" value="C:endomembrane system"/>
    <property type="evidence" value="ECO:0007669"/>
    <property type="project" value="UniProtKB-SubCell"/>
</dbReference>
<evidence type="ECO:0000256" key="9">
    <source>
        <dbReference type="ARBA" id="ARBA00023136"/>
    </source>
</evidence>
<organism evidence="12 13">
    <name type="scientific">Forsythia ovata</name>
    <dbReference type="NCBI Taxonomy" id="205694"/>
    <lineage>
        <taxon>Eukaryota</taxon>
        <taxon>Viridiplantae</taxon>
        <taxon>Streptophyta</taxon>
        <taxon>Embryophyta</taxon>
        <taxon>Tracheophyta</taxon>
        <taxon>Spermatophyta</taxon>
        <taxon>Magnoliopsida</taxon>
        <taxon>eudicotyledons</taxon>
        <taxon>Gunneridae</taxon>
        <taxon>Pentapetalae</taxon>
        <taxon>asterids</taxon>
        <taxon>lamiids</taxon>
        <taxon>Lamiales</taxon>
        <taxon>Oleaceae</taxon>
        <taxon>Forsythieae</taxon>
        <taxon>Forsythia</taxon>
    </lineage>
</organism>
<keyword evidence="13" id="KW-1185">Reference proteome</keyword>
<evidence type="ECO:0000256" key="5">
    <source>
        <dbReference type="ARBA" id="ARBA00022692"/>
    </source>
</evidence>
<reference evidence="13" key="1">
    <citation type="submission" date="2024-07" db="EMBL/GenBank/DDBJ databases">
        <title>Two chromosome-level genome assemblies of Korean endemic species Abeliophyllum distichum and Forsythia ovata (Oleaceae).</title>
        <authorList>
            <person name="Jang H."/>
        </authorList>
    </citation>
    <scope>NUCLEOTIDE SEQUENCE [LARGE SCALE GENOMIC DNA]</scope>
</reference>
<keyword evidence="8" id="KW-1133">Transmembrane helix</keyword>
<keyword evidence="9" id="KW-0472">Membrane</keyword>
<proteinExistence type="inferred from homology"/>
<comment type="subcellular location">
    <subcellularLocation>
        <location evidence="1">Cell membrane</location>
    </subcellularLocation>
    <subcellularLocation>
        <location evidence="11">Endomembrane system</location>
        <topology evidence="11">Single-pass membrane protein</topology>
    </subcellularLocation>
</comment>
<dbReference type="InterPro" id="IPR001611">
    <property type="entry name" value="Leu-rich_rpt"/>
</dbReference>
<evidence type="ECO:0000256" key="3">
    <source>
        <dbReference type="ARBA" id="ARBA00022475"/>
    </source>
</evidence>
<dbReference type="GO" id="GO:0005886">
    <property type="term" value="C:plasma membrane"/>
    <property type="evidence" value="ECO:0007669"/>
    <property type="project" value="UniProtKB-SubCell"/>
</dbReference>
<sequence length="291" mass="31666">MDVVHLSRRAILADSCPVLAAAPAAASSLPVAASHVLAASRPPETVPLEIWLGPGQLESELSVQTQHLNIKDAELDTTKEKVSHDSLNIVGTCPPSQLKLGTIPELRHILLDNNSFSGSIPTSLLHNNSKLQTLKLAYNFLNGNIPQETCNLSALEYLSLRSNMLTGSIPFGIFNMSSLRKLVLTANSLSGRIPLETGNLSNLEILSVPSISQTGPIPSFIFNMSTLKNIDFDYNNLSQSIPVDIYIDLPELVELYLSSNQLTGGIPATFGNLTRLQYLYLSENDLRGRYI</sequence>
<evidence type="ECO:0000256" key="11">
    <source>
        <dbReference type="ARBA" id="ARBA00037847"/>
    </source>
</evidence>